<keyword evidence="6" id="KW-0378">Hydrolase</keyword>
<dbReference type="Proteomes" id="UP000734854">
    <property type="component" value="Unassembled WGS sequence"/>
</dbReference>
<evidence type="ECO:0000313" key="10">
    <source>
        <dbReference type="EMBL" id="KAG6492139.1"/>
    </source>
</evidence>
<organism evidence="10 11">
    <name type="scientific">Zingiber officinale</name>
    <name type="common">Ginger</name>
    <name type="synonym">Amomum zingiber</name>
    <dbReference type="NCBI Taxonomy" id="94328"/>
    <lineage>
        <taxon>Eukaryota</taxon>
        <taxon>Viridiplantae</taxon>
        <taxon>Streptophyta</taxon>
        <taxon>Embryophyta</taxon>
        <taxon>Tracheophyta</taxon>
        <taxon>Spermatophyta</taxon>
        <taxon>Magnoliopsida</taxon>
        <taxon>Liliopsida</taxon>
        <taxon>Zingiberales</taxon>
        <taxon>Zingiberaceae</taxon>
        <taxon>Zingiber</taxon>
    </lineage>
</organism>
<evidence type="ECO:0000256" key="6">
    <source>
        <dbReference type="ARBA" id="ARBA00022801"/>
    </source>
</evidence>
<gene>
    <name evidence="10" type="ORF">ZIOFF_047089</name>
</gene>
<comment type="subcellular location">
    <subcellularLocation>
        <location evidence="2">Nucleus</location>
    </subcellularLocation>
</comment>
<evidence type="ECO:0000256" key="7">
    <source>
        <dbReference type="ARBA" id="ARBA00023242"/>
    </source>
</evidence>
<dbReference type="Pfam" id="PF13359">
    <property type="entry name" value="DDE_Tnp_4"/>
    <property type="match status" value="1"/>
</dbReference>
<evidence type="ECO:0000256" key="4">
    <source>
        <dbReference type="ARBA" id="ARBA00022722"/>
    </source>
</evidence>
<evidence type="ECO:0000256" key="3">
    <source>
        <dbReference type="ARBA" id="ARBA00006958"/>
    </source>
</evidence>
<evidence type="ECO:0000256" key="2">
    <source>
        <dbReference type="ARBA" id="ARBA00004123"/>
    </source>
</evidence>
<dbReference type="Pfam" id="PF26138">
    <property type="entry name" value="DUF8040"/>
    <property type="match status" value="1"/>
</dbReference>
<proteinExistence type="inferred from homology"/>
<keyword evidence="5" id="KW-0479">Metal-binding</keyword>
<sequence>MKKEWLLFKKLMHMETGVGWNPTNNSLDASDEWWETKLRENGEYAKFRNKDLSLVWFRYDKLFSDVAATGERARAPSRQTVHCIDDNEEFMKENDDFPDFEGHIGIDDSEYNEDRGIEHDASFGIKEKSNMGNDIVFPSLSSLKRKFNGEDGKEKKKISGAASLKEDIHSLLKYLENKSTVTSTPSTEKDIESAMVILKNIPGIEHKTELCLMEPWDVRHYALTDANIFCEDEPIEDEDGFQDDPEWLIVCKIIALSILTYFETYIHKVPCRTSERTGNKFIEEVLNGHSIRCYQAFRLTKPVFLDLCHELTQNYDLIPTRGMSIYEEVGIFLMTCAHGTDNRLLQEIFNHSGETISRHFHRVLKVVGKLAEDIIKPHPEYNEGKGYHVPQHQRYKPFFDDCIGAIDGTHVKARLPQGKAIPYIGRKGFPTQNILAVVDFNMCFTFVWAGWEGVAHDNRIFGEPIRRPELNFPHPKGKKYYLVDAGYSHMPGYMGPYKGENIRYHLEDFRRARTLQLRAPRNLKEKFNFYHSSCRNCVERTFGVWKARWNILADMPYYHIDTQREIVLATMAVHNYIRKKNVSDEAFRIAEYESYQPSTERNIFTANSTVENEDNPGNIYWMAVRDSIAMEITRSGR</sequence>
<dbReference type="PANTHER" id="PTHR22930">
    <property type="match status" value="1"/>
</dbReference>
<feature type="domain" description="DUF8040" evidence="9">
    <location>
        <begin position="273"/>
        <end position="367"/>
    </location>
</feature>
<feature type="domain" description="DDE Tnp4" evidence="8">
    <location>
        <begin position="406"/>
        <end position="575"/>
    </location>
</feature>
<dbReference type="PANTHER" id="PTHR22930:SF221">
    <property type="entry name" value="NUCLEASE HARBI1"/>
    <property type="match status" value="1"/>
</dbReference>
<dbReference type="InterPro" id="IPR058353">
    <property type="entry name" value="DUF8040"/>
</dbReference>
<dbReference type="InterPro" id="IPR027806">
    <property type="entry name" value="HARBI1_dom"/>
</dbReference>
<keyword evidence="4" id="KW-0540">Nuclease</keyword>
<dbReference type="GO" id="GO:0005634">
    <property type="term" value="C:nucleus"/>
    <property type="evidence" value="ECO:0007669"/>
    <property type="project" value="UniProtKB-SubCell"/>
</dbReference>
<name>A0A8J5KWE9_ZINOF</name>
<dbReference type="GO" id="GO:0016787">
    <property type="term" value="F:hydrolase activity"/>
    <property type="evidence" value="ECO:0007669"/>
    <property type="project" value="UniProtKB-KW"/>
</dbReference>
<dbReference type="AlphaFoldDB" id="A0A8J5KWE9"/>
<dbReference type="GO" id="GO:0046872">
    <property type="term" value="F:metal ion binding"/>
    <property type="evidence" value="ECO:0007669"/>
    <property type="project" value="UniProtKB-KW"/>
</dbReference>
<evidence type="ECO:0000256" key="1">
    <source>
        <dbReference type="ARBA" id="ARBA00001968"/>
    </source>
</evidence>
<evidence type="ECO:0008006" key="12">
    <source>
        <dbReference type="Google" id="ProtNLM"/>
    </source>
</evidence>
<comment type="similarity">
    <text evidence="3">Belongs to the HARBI1 family.</text>
</comment>
<dbReference type="InterPro" id="IPR045249">
    <property type="entry name" value="HARBI1-like"/>
</dbReference>
<dbReference type="EMBL" id="JACMSC010000013">
    <property type="protein sequence ID" value="KAG6492139.1"/>
    <property type="molecule type" value="Genomic_DNA"/>
</dbReference>
<comment type="caution">
    <text evidence="10">The sequence shown here is derived from an EMBL/GenBank/DDBJ whole genome shotgun (WGS) entry which is preliminary data.</text>
</comment>
<protein>
    <recommendedName>
        <fullName evidence="12">DDE Tnp4 domain-containing protein</fullName>
    </recommendedName>
</protein>
<evidence type="ECO:0000259" key="8">
    <source>
        <dbReference type="Pfam" id="PF13359"/>
    </source>
</evidence>
<evidence type="ECO:0000313" key="11">
    <source>
        <dbReference type="Proteomes" id="UP000734854"/>
    </source>
</evidence>
<evidence type="ECO:0000256" key="5">
    <source>
        <dbReference type="ARBA" id="ARBA00022723"/>
    </source>
</evidence>
<accession>A0A8J5KWE9</accession>
<evidence type="ECO:0000259" key="9">
    <source>
        <dbReference type="Pfam" id="PF26138"/>
    </source>
</evidence>
<keyword evidence="7" id="KW-0539">Nucleus</keyword>
<comment type="cofactor">
    <cofactor evidence="1">
        <name>a divalent metal cation</name>
        <dbReference type="ChEBI" id="CHEBI:60240"/>
    </cofactor>
</comment>
<keyword evidence="11" id="KW-1185">Reference proteome</keyword>
<dbReference type="GO" id="GO:0004518">
    <property type="term" value="F:nuclease activity"/>
    <property type="evidence" value="ECO:0007669"/>
    <property type="project" value="UniProtKB-KW"/>
</dbReference>
<reference evidence="10 11" key="1">
    <citation type="submission" date="2020-08" db="EMBL/GenBank/DDBJ databases">
        <title>Plant Genome Project.</title>
        <authorList>
            <person name="Zhang R.-G."/>
        </authorList>
    </citation>
    <scope>NUCLEOTIDE SEQUENCE [LARGE SCALE GENOMIC DNA]</scope>
    <source>
        <tissue evidence="10">Rhizome</tissue>
    </source>
</reference>